<name>A0ABU8V6X2_9NEIS</name>
<dbReference type="EMBL" id="JAVFJF020000074">
    <property type="protein sequence ID" value="MEJ8676933.1"/>
    <property type="molecule type" value="Genomic_DNA"/>
</dbReference>
<evidence type="ECO:0000313" key="2">
    <source>
        <dbReference type="Proteomes" id="UP001224516"/>
    </source>
</evidence>
<organism evidence="1 2">
    <name type="scientific">Chromobacterium amazonense</name>
    <dbReference type="NCBI Taxonomy" id="1382803"/>
    <lineage>
        <taxon>Bacteria</taxon>
        <taxon>Pseudomonadati</taxon>
        <taxon>Pseudomonadota</taxon>
        <taxon>Betaproteobacteria</taxon>
        <taxon>Neisseriales</taxon>
        <taxon>Chromobacteriaceae</taxon>
        <taxon>Chromobacterium</taxon>
    </lineage>
</organism>
<reference evidence="1 2" key="1">
    <citation type="submission" date="2023-12" db="EMBL/GenBank/DDBJ databases">
        <title>Evaluation and characterization of a potential secondary metabolite violacein from indigenous Chromobacterium amazonense SAM215.</title>
        <authorList>
            <person name="Tarafdar M.R."/>
            <person name="Abedin S.M."/>
            <person name="Atiqua A."/>
            <person name="Saha A."/>
            <person name="Khan S.N."/>
        </authorList>
    </citation>
    <scope>NUCLEOTIDE SEQUENCE [LARGE SCALE GENOMIC DNA]</scope>
    <source>
        <strain evidence="1 2">SAM215</strain>
    </source>
</reference>
<keyword evidence="2" id="KW-1185">Reference proteome</keyword>
<accession>A0ABU8V6X2</accession>
<sequence>MPAILGLANTPIFIITKALRPEAMAYSRVVYSMRLECIMIDDPNSETWLTLLVSRQLGQRLAKMATAQQQSVDELAARLLDAAISNWENLPQTNWTVPLLDAGDGSGDALLPIPNELLASAGWTEGGTLSFEDQGDGTLLLKKAGNENAELLKIAKNRLDDGEAPVDVKIDDL</sequence>
<evidence type="ECO:0000313" key="1">
    <source>
        <dbReference type="EMBL" id="MEJ8676933.1"/>
    </source>
</evidence>
<evidence type="ECO:0008006" key="3">
    <source>
        <dbReference type="Google" id="ProtNLM"/>
    </source>
</evidence>
<dbReference type="Proteomes" id="UP001224516">
    <property type="component" value="Unassembled WGS sequence"/>
</dbReference>
<gene>
    <name evidence="1" type="ORF">QCL97_019560</name>
</gene>
<protein>
    <recommendedName>
        <fullName evidence="3">SpoVT-AbrB domain-containing protein</fullName>
    </recommendedName>
</protein>
<dbReference type="RefSeq" id="WP_307912421.1">
    <property type="nucleotide sequence ID" value="NZ_JAVFJF020000074.1"/>
</dbReference>
<proteinExistence type="predicted"/>
<comment type="caution">
    <text evidence="1">The sequence shown here is derived from an EMBL/GenBank/DDBJ whole genome shotgun (WGS) entry which is preliminary data.</text>
</comment>